<dbReference type="AlphaFoldDB" id="A0A524RVM3"/>
<protein>
    <submittedName>
        <fullName evidence="6">23S rRNA (Guanosine(2251)-2'-O)-methyltransferase RlmB</fullName>
    </submittedName>
</protein>
<dbReference type="Pfam" id="PF08032">
    <property type="entry name" value="SpoU_sub_bind"/>
    <property type="match status" value="1"/>
</dbReference>
<evidence type="ECO:0000256" key="4">
    <source>
        <dbReference type="SAM" id="MobiDB-lite"/>
    </source>
</evidence>
<keyword evidence="3 6" id="KW-0808">Transferase</keyword>
<dbReference type="GO" id="GO:0003723">
    <property type="term" value="F:RNA binding"/>
    <property type="evidence" value="ECO:0007669"/>
    <property type="project" value="InterPro"/>
</dbReference>
<feature type="compositionally biased region" description="Basic and acidic residues" evidence="4">
    <location>
        <begin position="154"/>
        <end position="174"/>
    </location>
</feature>
<dbReference type="InterPro" id="IPR004441">
    <property type="entry name" value="rRNA_MeTrfase_TrmH"/>
</dbReference>
<feature type="non-terminal residue" evidence="6">
    <location>
        <position position="513"/>
    </location>
</feature>
<dbReference type="NCBIfam" id="TIGR00186">
    <property type="entry name" value="rRNA_methyl_3"/>
    <property type="match status" value="1"/>
</dbReference>
<feature type="region of interest" description="Disordered" evidence="4">
    <location>
        <begin position="462"/>
        <end position="513"/>
    </location>
</feature>
<dbReference type="Gene3D" id="3.40.1280.10">
    <property type="match status" value="1"/>
</dbReference>
<evidence type="ECO:0000259" key="5">
    <source>
        <dbReference type="SMART" id="SM00967"/>
    </source>
</evidence>
<dbReference type="InterPro" id="IPR001537">
    <property type="entry name" value="SpoU_MeTrfase"/>
</dbReference>
<dbReference type="Gene3D" id="3.30.1330.30">
    <property type="match status" value="1"/>
</dbReference>
<evidence type="ECO:0000256" key="2">
    <source>
        <dbReference type="ARBA" id="ARBA00022603"/>
    </source>
</evidence>
<evidence type="ECO:0000256" key="3">
    <source>
        <dbReference type="ARBA" id="ARBA00022679"/>
    </source>
</evidence>
<sequence length="513" mass="54954">MTPPPRRRGTDDGFSSAGGGRYGRRPPAGGPRGGDRSDTPAGRRYGKSDDRRFAAGGGGRPHDRGWRKGERDGSGGQRERYGSDRFGGSAAEGGYRGKEDRFAADRRRGRYQDGSSDERAGRRSDNRGGDQWRHGERDDLSRDDRSRGGFPGPDRGRFRPEASGERRRDGRDGGRTGGFKRAGERDSGRFQRRDQAPDAWSHGLRPARPDDAGLADDLVWGRHAAEAVLSSDRPIHRIWCTPELRFTARFMQLLREAKAAGVVVEEVTWTRLVQLCGGAVHQGIVLQTAAAATLDLDELLELCRGISEAPLVMAVDGVTDPHNLGAIVRTAEALGANGMVIPQRRNAGLTGTVAKVAAGALEHLPVARVVNLNRSLEQLKLDGYTVVGLAEEGDMRITEVPAGGPLVVVTGSEGSGLSLMTRKHCDHLVSIPLRGETTSLNASVATGMVLYEIARKRWLGKLSGTMPPPPLAKRQRSRPGQAPCEPAEAVEPATAAAETLPAADISTTSAATA</sequence>
<dbReference type="SMART" id="SM00967">
    <property type="entry name" value="SpoU_sub_bind"/>
    <property type="match status" value="1"/>
</dbReference>
<dbReference type="EMBL" id="SRMN01000007">
    <property type="protein sequence ID" value="TGH27571.1"/>
    <property type="molecule type" value="Genomic_DNA"/>
</dbReference>
<dbReference type="PANTHER" id="PTHR46429">
    <property type="entry name" value="23S RRNA (GUANOSINE-2'-O-)-METHYLTRANSFERASE RLMB"/>
    <property type="match status" value="1"/>
</dbReference>
<feature type="region of interest" description="Disordered" evidence="4">
    <location>
        <begin position="1"/>
        <end position="208"/>
    </location>
</feature>
<dbReference type="Proteomes" id="UP000315454">
    <property type="component" value="Unassembled WGS sequence"/>
</dbReference>
<keyword evidence="2 6" id="KW-0489">Methyltransferase</keyword>
<feature type="compositionally biased region" description="Basic and acidic residues" evidence="4">
    <location>
        <begin position="60"/>
        <end position="83"/>
    </location>
</feature>
<evidence type="ECO:0000313" key="7">
    <source>
        <dbReference type="Proteomes" id="UP000315454"/>
    </source>
</evidence>
<dbReference type="GO" id="GO:0008173">
    <property type="term" value="F:RNA methyltransferase activity"/>
    <property type="evidence" value="ECO:0007669"/>
    <property type="project" value="InterPro"/>
</dbReference>
<dbReference type="Pfam" id="PF00588">
    <property type="entry name" value="SpoU_methylase"/>
    <property type="match status" value="1"/>
</dbReference>
<comment type="similarity">
    <text evidence="1">Belongs to the class IV-like SAM-binding methyltransferase superfamily. RNA methyltransferase TrmH family.</text>
</comment>
<dbReference type="InterPro" id="IPR029028">
    <property type="entry name" value="Alpha/beta_knot_MTases"/>
</dbReference>
<gene>
    <name evidence="6" type="primary">rlmB</name>
    <name evidence="6" type="ORF">ERJ68_00880</name>
</gene>
<dbReference type="InterPro" id="IPR029064">
    <property type="entry name" value="Ribosomal_eL30-like_sf"/>
</dbReference>
<feature type="domain" description="RNA 2-O ribose methyltransferase substrate binding" evidence="5">
    <location>
        <begin position="218"/>
        <end position="294"/>
    </location>
</feature>
<evidence type="ECO:0000313" key="6">
    <source>
        <dbReference type="EMBL" id="TGH27571.1"/>
    </source>
</evidence>
<dbReference type="FunFam" id="3.40.1280.10:FF:000008">
    <property type="entry name" value="Group 3 RNA methyltransferase TrmH"/>
    <property type="match status" value="1"/>
</dbReference>
<evidence type="ECO:0000256" key="1">
    <source>
        <dbReference type="ARBA" id="ARBA00007228"/>
    </source>
</evidence>
<dbReference type="GO" id="GO:0006396">
    <property type="term" value="P:RNA processing"/>
    <property type="evidence" value="ECO:0007669"/>
    <property type="project" value="InterPro"/>
</dbReference>
<dbReference type="InterPro" id="IPR013123">
    <property type="entry name" value="SpoU_subst-bd"/>
</dbReference>
<feature type="compositionally biased region" description="Basic and acidic residues" evidence="4">
    <location>
        <begin position="116"/>
        <end position="147"/>
    </location>
</feature>
<feature type="compositionally biased region" description="Low complexity" evidence="4">
    <location>
        <begin position="482"/>
        <end position="513"/>
    </location>
</feature>
<organism evidence="6 7">
    <name type="scientific">Aphanocapsa feldmannii 277cI</name>
    <dbReference type="NCBI Taxonomy" id="2507554"/>
    <lineage>
        <taxon>Bacteria</taxon>
        <taxon>Bacillati</taxon>
        <taxon>Cyanobacteriota</taxon>
        <taxon>Cyanophyceae</taxon>
        <taxon>Oscillatoriophycideae</taxon>
        <taxon>Chroococcales</taxon>
        <taxon>Microcystaceae</taxon>
        <taxon>Aphanocapsa</taxon>
    </lineage>
</organism>
<dbReference type="SUPFAM" id="SSF55315">
    <property type="entry name" value="L30e-like"/>
    <property type="match status" value="1"/>
</dbReference>
<feature type="compositionally biased region" description="Basic and acidic residues" evidence="4">
    <location>
        <begin position="95"/>
        <end position="106"/>
    </location>
</feature>
<reference evidence="6 7" key="1">
    <citation type="journal article" date="2019" name="mSystems">
        <title>Life at home and on the roam: Genomic adaptions reflect the dual lifestyle of an intracellular, facultative symbiont.</title>
        <authorList>
            <person name="Burgsdorf I."/>
        </authorList>
    </citation>
    <scope>NUCLEOTIDE SEQUENCE [LARGE SCALE GENOMIC DNA]</scope>
    <source>
        <strain evidence="6">277cI</strain>
    </source>
</reference>
<proteinExistence type="inferred from homology"/>
<dbReference type="PANTHER" id="PTHR46429:SF1">
    <property type="entry name" value="23S RRNA (GUANOSINE-2'-O-)-METHYLTRANSFERASE RLMB"/>
    <property type="match status" value="1"/>
</dbReference>
<dbReference type="GO" id="GO:0032259">
    <property type="term" value="P:methylation"/>
    <property type="evidence" value="ECO:0007669"/>
    <property type="project" value="UniProtKB-KW"/>
</dbReference>
<comment type="caution">
    <text evidence="6">The sequence shown here is derived from an EMBL/GenBank/DDBJ whole genome shotgun (WGS) entry which is preliminary data.</text>
</comment>
<feature type="compositionally biased region" description="Basic and acidic residues" evidence="4">
    <location>
        <begin position="181"/>
        <end position="196"/>
    </location>
</feature>
<name>A0A524RVM3_9CHRO</name>
<dbReference type="SUPFAM" id="SSF75217">
    <property type="entry name" value="alpha/beta knot"/>
    <property type="match status" value="1"/>
</dbReference>
<accession>A0A524RVM3</accession>
<dbReference type="InterPro" id="IPR029026">
    <property type="entry name" value="tRNA_m1G_MTases_N"/>
</dbReference>
<dbReference type="CDD" id="cd18103">
    <property type="entry name" value="SpoU-like_RlmB"/>
    <property type="match status" value="1"/>
</dbReference>
<dbReference type="GO" id="GO:0005829">
    <property type="term" value="C:cytosol"/>
    <property type="evidence" value="ECO:0007669"/>
    <property type="project" value="TreeGrafter"/>
</dbReference>